<reference evidence="2 3" key="2">
    <citation type="submission" date="2009-02" db="EMBL/GenBank/DDBJ databases">
        <title>Draft genome sequence of Holdemania filiformis DSM 12042.</title>
        <authorList>
            <person name="Sudarsanam P."/>
            <person name="Ley R."/>
            <person name="Guruge J."/>
            <person name="Turnbaugh P.J."/>
            <person name="Mahowald M."/>
            <person name="Liep D."/>
            <person name="Gordon J."/>
        </authorList>
    </citation>
    <scope>NUCLEOTIDE SEQUENCE [LARGE SCALE GENOMIC DNA]</scope>
    <source>
        <strain evidence="2 3">DSM 12042</strain>
    </source>
</reference>
<accession>B9Y3C0</accession>
<dbReference type="Proteomes" id="UP000005950">
    <property type="component" value="Unassembled WGS sequence"/>
</dbReference>
<sequence length="78" mass="9014">MIIYDRLWKTLAERGVSCYKLTQVYGISKSQFVRMKKNAVVKTTTVDLLCQALGCRVEDIMEYIPDPPADDDRENKEI</sequence>
<dbReference type="HOGENOM" id="CLU_066192_31_1_9"/>
<dbReference type="RefSeq" id="WP_006057512.1">
    <property type="nucleotide sequence ID" value="NZ_GG657552.1"/>
</dbReference>
<dbReference type="SUPFAM" id="SSF47413">
    <property type="entry name" value="lambda repressor-like DNA-binding domains"/>
    <property type="match status" value="1"/>
</dbReference>
<gene>
    <name evidence="2" type="ORF">HOLDEFILI_00295</name>
</gene>
<dbReference type="eggNOG" id="COG3655">
    <property type="taxonomic scope" value="Bacteria"/>
</dbReference>
<name>B9Y3C0_9FIRM</name>
<dbReference type="InterPro" id="IPR010982">
    <property type="entry name" value="Lambda_DNA-bd_dom_sf"/>
</dbReference>
<dbReference type="AlphaFoldDB" id="B9Y3C0"/>
<dbReference type="Pfam" id="PF13443">
    <property type="entry name" value="HTH_26"/>
    <property type="match status" value="1"/>
</dbReference>
<dbReference type="InterPro" id="IPR001387">
    <property type="entry name" value="Cro/C1-type_HTH"/>
</dbReference>
<comment type="caution">
    <text evidence="2">The sequence shown here is derived from an EMBL/GenBank/DDBJ whole genome shotgun (WGS) entry which is preliminary data.</text>
</comment>
<protein>
    <recommendedName>
        <fullName evidence="1">HTH cro/C1-type domain-containing protein</fullName>
    </recommendedName>
</protein>
<dbReference type="GO" id="GO:0003677">
    <property type="term" value="F:DNA binding"/>
    <property type="evidence" value="ECO:0007669"/>
    <property type="project" value="InterPro"/>
</dbReference>
<proteinExistence type="predicted"/>
<dbReference type="Gene3D" id="1.10.260.40">
    <property type="entry name" value="lambda repressor-like DNA-binding domains"/>
    <property type="match status" value="1"/>
</dbReference>
<reference evidence="2 3" key="1">
    <citation type="submission" date="2008-12" db="EMBL/GenBank/DDBJ databases">
        <authorList>
            <person name="Fulton L."/>
            <person name="Clifton S."/>
            <person name="Fulton B."/>
            <person name="Xu J."/>
            <person name="Minx P."/>
            <person name="Pepin K.H."/>
            <person name="Johnson M."/>
            <person name="Bhonagiri V."/>
            <person name="Nash W.E."/>
            <person name="Mardis E.R."/>
            <person name="Wilson R.K."/>
        </authorList>
    </citation>
    <scope>NUCLEOTIDE SEQUENCE [LARGE SCALE GENOMIC DNA]</scope>
    <source>
        <strain evidence="2 3">DSM 12042</strain>
    </source>
</reference>
<dbReference type="EMBL" id="ACCF01000014">
    <property type="protein sequence ID" value="EEF69528.1"/>
    <property type="molecule type" value="Genomic_DNA"/>
</dbReference>
<organism evidence="2 3">
    <name type="scientific">Holdemania filiformis DSM 12042</name>
    <dbReference type="NCBI Taxonomy" id="545696"/>
    <lineage>
        <taxon>Bacteria</taxon>
        <taxon>Bacillati</taxon>
        <taxon>Bacillota</taxon>
        <taxon>Erysipelotrichia</taxon>
        <taxon>Erysipelotrichales</taxon>
        <taxon>Erysipelotrichaceae</taxon>
        <taxon>Holdemania</taxon>
    </lineage>
</organism>
<evidence type="ECO:0000313" key="3">
    <source>
        <dbReference type="Proteomes" id="UP000005950"/>
    </source>
</evidence>
<evidence type="ECO:0000313" key="2">
    <source>
        <dbReference type="EMBL" id="EEF69528.1"/>
    </source>
</evidence>
<dbReference type="OrthoDB" id="9807880at2"/>
<evidence type="ECO:0000259" key="1">
    <source>
        <dbReference type="Pfam" id="PF13443"/>
    </source>
</evidence>
<dbReference type="STRING" id="545696.HOLDEFILI_00295"/>
<feature type="domain" description="HTH cro/C1-type" evidence="1">
    <location>
        <begin position="6"/>
        <end position="66"/>
    </location>
</feature>